<dbReference type="SUPFAM" id="SSF56112">
    <property type="entry name" value="Protein kinase-like (PK-like)"/>
    <property type="match status" value="1"/>
</dbReference>
<dbReference type="Gene3D" id="1.10.510.10">
    <property type="entry name" value="Transferase(Phosphotransferase) domain 1"/>
    <property type="match status" value="1"/>
</dbReference>
<dbReference type="RefSeq" id="WP_265383289.1">
    <property type="nucleotide sequence ID" value="NZ_CP110615.1"/>
</dbReference>
<keyword evidence="11" id="KW-1185">Reference proteome</keyword>
<dbReference type="PROSITE" id="PS50011">
    <property type="entry name" value="PROTEIN_KINASE_DOM"/>
    <property type="match status" value="1"/>
</dbReference>
<keyword evidence="4 7" id="KW-0547">Nucleotide-binding</keyword>
<dbReference type="CDD" id="cd14014">
    <property type="entry name" value="STKc_PknB_like"/>
    <property type="match status" value="1"/>
</dbReference>
<dbReference type="InterPro" id="IPR017441">
    <property type="entry name" value="Protein_kinase_ATP_BS"/>
</dbReference>
<dbReference type="Gene3D" id="3.30.200.20">
    <property type="entry name" value="Phosphorylase Kinase, domain 1"/>
    <property type="match status" value="1"/>
</dbReference>
<dbReference type="GO" id="GO:0004674">
    <property type="term" value="F:protein serine/threonine kinase activity"/>
    <property type="evidence" value="ECO:0007669"/>
    <property type="project" value="UniProtKB-KW"/>
</dbReference>
<evidence type="ECO:0000256" key="3">
    <source>
        <dbReference type="ARBA" id="ARBA00022679"/>
    </source>
</evidence>
<dbReference type="PANTHER" id="PTHR43289:SF6">
    <property type="entry name" value="SERINE_THREONINE-PROTEIN KINASE NEKL-3"/>
    <property type="match status" value="1"/>
</dbReference>
<dbReference type="InterPro" id="IPR011009">
    <property type="entry name" value="Kinase-like_dom_sf"/>
</dbReference>
<evidence type="ECO:0000256" key="4">
    <source>
        <dbReference type="ARBA" id="ARBA00022741"/>
    </source>
</evidence>
<keyword evidence="5 10" id="KW-0418">Kinase</keyword>
<dbReference type="InterPro" id="IPR008271">
    <property type="entry name" value="Ser/Thr_kinase_AS"/>
</dbReference>
<proteinExistence type="predicted"/>
<feature type="compositionally biased region" description="Pro residues" evidence="8">
    <location>
        <begin position="414"/>
        <end position="424"/>
    </location>
</feature>
<dbReference type="Proteomes" id="UP001164965">
    <property type="component" value="Chromosome"/>
</dbReference>
<keyword evidence="3" id="KW-0808">Transferase</keyword>
<sequence>MSGAQHDGRHPAAVLAGRYELVDLLGSGGMAEVFRARDHLLARDVAVKKFRAHTLDEGETLARARAETRVMARLSHPNLVAVHDAHFPAPGAPSRPDEPAFLVMELVRGPTLADAVRDSPMSLDQVARTGAGLADALAHVHAAGVVHRDVKPANILLTTAGTAKLADFGIALADGARHTATGALVGTAGFLAPEQIRGADATPASDVHALGLVLLECITGRRQYEGTGIQAAVARLHRPPVIPRELVPRPWATLLLALTDDDPGNRPTAVQAAAALRRLVPGHGTHPERPGVLVDRPTTVLPPDDAALVANAHVTRNLETGPAGPGRGRRSWAVPAAAVLVLVGAVSAASLVLGDPAPTTPSTPRVGGEVSTGVVVPSPGTATGTGGAVSATTGPPVTPAPASQTAAAPVTTTDPPPPSTPPAPKNGKGDGGGSGKKNGG</sequence>
<evidence type="ECO:0000256" key="8">
    <source>
        <dbReference type="SAM" id="MobiDB-lite"/>
    </source>
</evidence>
<accession>A0ABY6P1U2</accession>
<evidence type="ECO:0000256" key="2">
    <source>
        <dbReference type="ARBA" id="ARBA00022527"/>
    </source>
</evidence>
<evidence type="ECO:0000259" key="9">
    <source>
        <dbReference type="PROSITE" id="PS50011"/>
    </source>
</evidence>
<keyword evidence="2 10" id="KW-0723">Serine/threonine-protein kinase</keyword>
<gene>
    <name evidence="10" type="ORF">RHODO2019_01350</name>
</gene>
<dbReference type="PANTHER" id="PTHR43289">
    <property type="entry name" value="MITOGEN-ACTIVATED PROTEIN KINASE KINASE KINASE 20-RELATED"/>
    <property type="match status" value="1"/>
</dbReference>
<feature type="compositionally biased region" description="Low complexity" evidence="8">
    <location>
        <begin position="372"/>
        <end position="413"/>
    </location>
</feature>
<evidence type="ECO:0000313" key="11">
    <source>
        <dbReference type="Proteomes" id="UP001164965"/>
    </source>
</evidence>
<feature type="compositionally biased region" description="Gly residues" evidence="8">
    <location>
        <begin position="429"/>
        <end position="440"/>
    </location>
</feature>
<evidence type="ECO:0000256" key="5">
    <source>
        <dbReference type="ARBA" id="ARBA00022777"/>
    </source>
</evidence>
<evidence type="ECO:0000256" key="7">
    <source>
        <dbReference type="PROSITE-ProRule" id="PRU10141"/>
    </source>
</evidence>
<organism evidence="10 11">
    <name type="scientific">Rhodococcus antarcticus</name>
    <dbReference type="NCBI Taxonomy" id="2987751"/>
    <lineage>
        <taxon>Bacteria</taxon>
        <taxon>Bacillati</taxon>
        <taxon>Actinomycetota</taxon>
        <taxon>Actinomycetes</taxon>
        <taxon>Mycobacteriales</taxon>
        <taxon>Nocardiaceae</taxon>
        <taxon>Rhodococcus</taxon>
    </lineage>
</organism>
<name>A0ABY6P1U2_9NOCA</name>
<dbReference type="PROSITE" id="PS00108">
    <property type="entry name" value="PROTEIN_KINASE_ST"/>
    <property type="match status" value="1"/>
</dbReference>
<evidence type="ECO:0000313" key="10">
    <source>
        <dbReference type="EMBL" id="UZJ25183.1"/>
    </source>
</evidence>
<evidence type="ECO:0000256" key="6">
    <source>
        <dbReference type="ARBA" id="ARBA00022840"/>
    </source>
</evidence>
<protein>
    <recommendedName>
        <fullName evidence="1">non-specific serine/threonine protein kinase</fullName>
        <ecNumber evidence="1">2.7.11.1</ecNumber>
    </recommendedName>
</protein>
<evidence type="ECO:0000256" key="1">
    <source>
        <dbReference type="ARBA" id="ARBA00012513"/>
    </source>
</evidence>
<dbReference type="Pfam" id="PF00069">
    <property type="entry name" value="Pkinase"/>
    <property type="match status" value="1"/>
</dbReference>
<dbReference type="EC" id="2.7.11.1" evidence="1"/>
<reference evidence="10" key="1">
    <citation type="submission" date="2022-10" db="EMBL/GenBank/DDBJ databases">
        <title>Rhodococcus sp.75.</title>
        <authorList>
            <person name="Sun M."/>
        </authorList>
    </citation>
    <scope>NUCLEOTIDE SEQUENCE</scope>
    <source>
        <strain evidence="10">75</strain>
    </source>
</reference>
<dbReference type="PROSITE" id="PS00107">
    <property type="entry name" value="PROTEIN_KINASE_ATP"/>
    <property type="match status" value="1"/>
</dbReference>
<feature type="region of interest" description="Disordered" evidence="8">
    <location>
        <begin position="354"/>
        <end position="440"/>
    </location>
</feature>
<dbReference type="InterPro" id="IPR000719">
    <property type="entry name" value="Prot_kinase_dom"/>
</dbReference>
<dbReference type="EMBL" id="CP110615">
    <property type="protein sequence ID" value="UZJ25183.1"/>
    <property type="molecule type" value="Genomic_DNA"/>
</dbReference>
<feature type="domain" description="Protein kinase" evidence="9">
    <location>
        <begin position="19"/>
        <end position="289"/>
    </location>
</feature>
<feature type="binding site" evidence="7">
    <location>
        <position position="49"/>
    </location>
    <ligand>
        <name>ATP</name>
        <dbReference type="ChEBI" id="CHEBI:30616"/>
    </ligand>
</feature>
<keyword evidence="6 7" id="KW-0067">ATP-binding</keyword>
<dbReference type="SMART" id="SM00220">
    <property type="entry name" value="S_TKc"/>
    <property type="match status" value="1"/>
</dbReference>